<name>A0ABR1YCR1_9PEZI</name>
<evidence type="ECO:0008006" key="8">
    <source>
        <dbReference type="Google" id="ProtNLM"/>
    </source>
</evidence>
<dbReference type="InterPro" id="IPR036440">
    <property type="entry name" value="Peptidase_C15-like_sf"/>
</dbReference>
<evidence type="ECO:0000256" key="2">
    <source>
        <dbReference type="ARBA" id="ARBA00022670"/>
    </source>
</evidence>
<dbReference type="EMBL" id="JBBWRZ010000011">
    <property type="protein sequence ID" value="KAK8225953.1"/>
    <property type="molecule type" value="Genomic_DNA"/>
</dbReference>
<proteinExistence type="inferred from homology"/>
<keyword evidence="4" id="KW-0788">Thiol protease</keyword>
<evidence type="ECO:0000256" key="3">
    <source>
        <dbReference type="ARBA" id="ARBA00022801"/>
    </source>
</evidence>
<dbReference type="Proteomes" id="UP001492380">
    <property type="component" value="Unassembled WGS sequence"/>
</dbReference>
<dbReference type="InterPro" id="IPR016125">
    <property type="entry name" value="Peptidase_C15-like"/>
</dbReference>
<organism evidence="6 7">
    <name type="scientific">Phyllosticta capitalensis</name>
    <dbReference type="NCBI Taxonomy" id="121624"/>
    <lineage>
        <taxon>Eukaryota</taxon>
        <taxon>Fungi</taxon>
        <taxon>Dikarya</taxon>
        <taxon>Ascomycota</taxon>
        <taxon>Pezizomycotina</taxon>
        <taxon>Dothideomycetes</taxon>
        <taxon>Dothideomycetes incertae sedis</taxon>
        <taxon>Botryosphaeriales</taxon>
        <taxon>Phyllostictaceae</taxon>
        <taxon>Phyllosticta</taxon>
    </lineage>
</organism>
<sequence length="337" mass="37375">MGDVRTEPPAAHLVLDHHGPDPTPDEVTVLITGFGPFLTQFPINPSHEITKLLPTTILPDPSDPTSPRIRLIIHPSPLPVAYHPVATLVPTILSAQNPDLVLHLGLAAGRNYFALERSSVRIGYGRNKDVLGQRWTDVDSDRQWPSHLKAFTEGDGKLCSYPDRLATSLPFEDIWRRWRALCADIEGVGDGPSSSATFVTTISTPTPIGVAPSATSTSRPWNRVDVRPSDDVGSFLCGFIYWTTLAWFWARGQQRQKEEMEKEDSGVQQSTTQQQQQPPASTEDEGQRPVLFLHVPGCPEERDLQRGKEITVAAIRAMVASWLGQKRRREKEQALAV</sequence>
<dbReference type="Pfam" id="PF01470">
    <property type="entry name" value="Peptidase_C15"/>
    <property type="match status" value="1"/>
</dbReference>
<evidence type="ECO:0000313" key="6">
    <source>
        <dbReference type="EMBL" id="KAK8225953.1"/>
    </source>
</evidence>
<feature type="compositionally biased region" description="Low complexity" evidence="5">
    <location>
        <begin position="268"/>
        <end position="277"/>
    </location>
</feature>
<keyword evidence="7" id="KW-1185">Reference proteome</keyword>
<keyword evidence="2" id="KW-0645">Protease</keyword>
<dbReference type="Gene3D" id="3.40.630.20">
    <property type="entry name" value="Peptidase C15, pyroglutamyl peptidase I-like"/>
    <property type="match status" value="1"/>
</dbReference>
<accession>A0ABR1YCR1</accession>
<dbReference type="SUPFAM" id="SSF53182">
    <property type="entry name" value="Pyrrolidone carboxyl peptidase (pyroglutamate aminopeptidase)"/>
    <property type="match status" value="1"/>
</dbReference>
<gene>
    <name evidence="6" type="ORF">HDK90DRAFT_71256</name>
</gene>
<keyword evidence="3" id="KW-0378">Hydrolase</keyword>
<dbReference type="PANTHER" id="PTHR23402">
    <property type="entry name" value="PROTEASE FAMILY C15 PYROGLUTAMYL-PEPTIDASE I-RELATED"/>
    <property type="match status" value="1"/>
</dbReference>
<comment type="caution">
    <text evidence="6">The sequence shown here is derived from an EMBL/GenBank/DDBJ whole genome shotgun (WGS) entry which is preliminary data.</text>
</comment>
<protein>
    <recommendedName>
        <fullName evidence="8">Peptidase C15, pyroglutamyl peptidase I-like protein</fullName>
    </recommendedName>
</protein>
<evidence type="ECO:0000313" key="7">
    <source>
        <dbReference type="Proteomes" id="UP001492380"/>
    </source>
</evidence>
<evidence type="ECO:0000256" key="4">
    <source>
        <dbReference type="ARBA" id="ARBA00022807"/>
    </source>
</evidence>
<reference evidence="6 7" key="1">
    <citation type="submission" date="2024-04" db="EMBL/GenBank/DDBJ databases">
        <title>Phyllosticta paracitricarpa is synonymous to the EU quarantine fungus P. citricarpa based on phylogenomic analyses.</title>
        <authorList>
            <consortium name="Lawrence Berkeley National Laboratory"/>
            <person name="Van Ingen-Buijs V.A."/>
            <person name="Van Westerhoven A.C."/>
            <person name="Haridas S."/>
            <person name="Skiadas P."/>
            <person name="Martin F."/>
            <person name="Groenewald J.Z."/>
            <person name="Crous P.W."/>
            <person name="Seidl M.F."/>
        </authorList>
    </citation>
    <scope>NUCLEOTIDE SEQUENCE [LARGE SCALE GENOMIC DNA]</scope>
    <source>
        <strain evidence="6 7">CBS 123374</strain>
    </source>
</reference>
<evidence type="ECO:0000256" key="5">
    <source>
        <dbReference type="SAM" id="MobiDB-lite"/>
    </source>
</evidence>
<feature type="region of interest" description="Disordered" evidence="5">
    <location>
        <begin position="257"/>
        <end position="287"/>
    </location>
</feature>
<dbReference type="PANTHER" id="PTHR23402:SF1">
    <property type="entry name" value="PYROGLUTAMYL-PEPTIDASE I"/>
    <property type="match status" value="1"/>
</dbReference>
<comment type="similarity">
    <text evidence="1">Belongs to the peptidase C15 family.</text>
</comment>
<evidence type="ECO:0000256" key="1">
    <source>
        <dbReference type="ARBA" id="ARBA00006641"/>
    </source>
</evidence>